<keyword evidence="11 15" id="KW-0198">Cysteine biosynthesis</keyword>
<evidence type="ECO:0000256" key="1">
    <source>
        <dbReference type="ARBA" id="ARBA00004774"/>
    </source>
</evidence>
<keyword evidence="5 15" id="KW-0349">Heme</keyword>
<protein>
    <recommendedName>
        <fullName evidence="15">Sulfite reductase [NADPH] hemoprotein beta-component</fullName>
        <shortName evidence="15">SiR-HP</shortName>
        <shortName evidence="15">SiRHP</shortName>
        <ecNumber evidence="15">1.8.1.2</ecNumber>
    </recommendedName>
</protein>
<evidence type="ECO:0000256" key="15">
    <source>
        <dbReference type="HAMAP-Rule" id="MF_01540"/>
    </source>
</evidence>
<comment type="function">
    <text evidence="13 15">Component of the sulfite reductase complex that catalyzes the 6-electron reduction of sulfite to sulfide. This is one of several activities required for the biosynthesis of L-cysteine from sulfate.</text>
</comment>
<evidence type="ECO:0000256" key="6">
    <source>
        <dbReference type="ARBA" id="ARBA00022723"/>
    </source>
</evidence>
<dbReference type="PRINTS" id="PR00397">
    <property type="entry name" value="SIROHAEM"/>
</dbReference>
<keyword evidence="7 15" id="KW-0521">NADP</keyword>
<evidence type="ECO:0000256" key="14">
    <source>
        <dbReference type="ARBA" id="ARBA00062253"/>
    </source>
</evidence>
<evidence type="ECO:0000256" key="3">
    <source>
        <dbReference type="ARBA" id="ARBA00022485"/>
    </source>
</evidence>
<evidence type="ECO:0000256" key="7">
    <source>
        <dbReference type="ARBA" id="ARBA00022857"/>
    </source>
</evidence>
<evidence type="ECO:0000259" key="17">
    <source>
        <dbReference type="Pfam" id="PF03460"/>
    </source>
</evidence>
<feature type="domain" description="Nitrite/Sulfite reductase ferredoxin-like" evidence="17">
    <location>
        <begin position="63"/>
        <end position="125"/>
    </location>
</feature>
<evidence type="ECO:0000259" key="16">
    <source>
        <dbReference type="Pfam" id="PF01077"/>
    </source>
</evidence>
<keyword evidence="10 15" id="KW-0411">Iron-sulfur</keyword>
<dbReference type="Proteomes" id="UP000289784">
    <property type="component" value="Unassembled WGS sequence"/>
</dbReference>
<dbReference type="HAMAP" id="MF_01540">
    <property type="entry name" value="CysI"/>
    <property type="match status" value="1"/>
</dbReference>
<comment type="pathway">
    <text evidence="1 15">Sulfur metabolism; hydrogen sulfide biosynthesis; hydrogen sulfide from sulfite (NADPH route): step 1/1.</text>
</comment>
<feature type="binding site" evidence="15">
    <location>
        <position position="436"/>
    </location>
    <ligand>
        <name>[4Fe-4S] cluster</name>
        <dbReference type="ChEBI" id="CHEBI:49883"/>
    </ligand>
</feature>
<comment type="cofactor">
    <cofactor evidence="15">
        <name>[4Fe-4S] cluster</name>
        <dbReference type="ChEBI" id="CHEBI:49883"/>
    </cofactor>
    <text evidence="15">Binds 1 [4Fe-4S] cluster per subunit.</text>
</comment>
<gene>
    <name evidence="15 18" type="primary">cysI</name>
    <name evidence="18" type="ORF">EPA99_02775</name>
</gene>
<sequence>MTHSVEDIKADSRRLRGSLLESLADPVTGALREDDQTLIKYHGSYQQDDRDVRDERRRQKLEPAYQFMIRTRTPGGVVTPEQWLKLDTIATRYGNHSLRVTTRQAFQFHGVIKRELKATMQAINAALIDTLAACGDVNRNVQVAANPLLSQAHATLYADAAATSEHLLPNTRAYYEIWLDEQQVAGAGEEVEPIYGERYLPRKFKIGFALPPTNDVDVFANDLGFIGITDGQGSILGYNVTLGGGMGASHGDAETWPRVANVAGFIPREKLLDVATAVVTTQRDFGNRAVRKRARFKYTIDDKGLDFIKAQIEQRAGIAFQPARPFVFDHNGDRFGWTQGSDGRWHLTLSISAGRIADIDQATHLTGLREIAAALQNAGVGEFRMTSNQNLVISNLGPAQKDAVQALVARHGLDAGNALPSALARKAMACVALPTCGLAMAEAERYLPDFTSKLQPLLEKHALTQAPIVLRISGCPNGCSRPYLAEIALVGKAPGRYNLMLGGDHRGQRLNTLYRENITEAEILEALDPLLGRYASERHVDEGFGDFLHRAGAIDLPPYPTHRAIPVELYA</sequence>
<keyword evidence="4 15" id="KW-0028">Amino-acid biosynthesis</keyword>
<comment type="caution">
    <text evidence="18">The sequence shown here is derived from an EMBL/GenBank/DDBJ whole genome shotgun (WGS) entry which is preliminary data.</text>
</comment>
<dbReference type="GO" id="GO:0000103">
    <property type="term" value="P:sulfate assimilation"/>
    <property type="evidence" value="ECO:0007669"/>
    <property type="project" value="UniProtKB-UniRule"/>
</dbReference>
<dbReference type="SUPFAM" id="SSF55124">
    <property type="entry name" value="Nitrite/Sulfite reductase N-terminal domain-like"/>
    <property type="match status" value="2"/>
</dbReference>
<keyword evidence="8 15" id="KW-0560">Oxidoreductase</keyword>
<name>A0A4Q1JZK2_9GAMM</name>
<feature type="domain" description="Nitrite/sulphite reductase 4Fe-4S" evidence="16">
    <location>
        <begin position="164"/>
        <end position="318"/>
    </location>
</feature>
<dbReference type="Pfam" id="PF01077">
    <property type="entry name" value="NIR_SIR"/>
    <property type="match status" value="1"/>
</dbReference>
<keyword evidence="9 15" id="KW-0408">Iron</keyword>
<dbReference type="InterPro" id="IPR005117">
    <property type="entry name" value="NiRdtase/SiRdtase_haem-b_fer"/>
</dbReference>
<comment type="similarity">
    <text evidence="2 15">Belongs to the nitrite and sulfite reductase 4Fe-4S domain family.</text>
</comment>
<evidence type="ECO:0000313" key="18">
    <source>
        <dbReference type="EMBL" id="RXR08754.1"/>
    </source>
</evidence>
<dbReference type="InterPro" id="IPR006066">
    <property type="entry name" value="NO2/SO3_Rdtase_FeS/sirohaem_BS"/>
</dbReference>
<dbReference type="EMBL" id="SAWZ01000001">
    <property type="protein sequence ID" value="RXR08754.1"/>
    <property type="molecule type" value="Genomic_DNA"/>
</dbReference>
<dbReference type="GO" id="GO:0020037">
    <property type="term" value="F:heme binding"/>
    <property type="evidence" value="ECO:0007669"/>
    <property type="project" value="InterPro"/>
</dbReference>
<evidence type="ECO:0000256" key="2">
    <source>
        <dbReference type="ARBA" id="ARBA00010429"/>
    </source>
</evidence>
<dbReference type="GO" id="GO:0009337">
    <property type="term" value="C:sulfite reductase complex (NADPH)"/>
    <property type="evidence" value="ECO:0007669"/>
    <property type="project" value="InterPro"/>
</dbReference>
<dbReference type="PANTHER" id="PTHR11493">
    <property type="entry name" value="SULFITE REDUCTASE [NADPH] SUBUNIT BETA-RELATED"/>
    <property type="match status" value="1"/>
</dbReference>
<dbReference type="GO" id="GO:0019344">
    <property type="term" value="P:cysteine biosynthetic process"/>
    <property type="evidence" value="ECO:0007669"/>
    <property type="project" value="UniProtKB-KW"/>
</dbReference>
<dbReference type="GO" id="GO:0004783">
    <property type="term" value="F:sulfite reductase (NADPH) activity"/>
    <property type="evidence" value="ECO:0007669"/>
    <property type="project" value="UniProtKB-UniRule"/>
</dbReference>
<reference evidence="18 19" key="1">
    <citation type="submission" date="2019-01" db="EMBL/GenBank/DDBJ databases">
        <title>Pseudoxanthomonas composti sp. nov., isolated from compost.</title>
        <authorList>
            <person name="Yang G."/>
        </authorList>
    </citation>
    <scope>NUCLEOTIDE SEQUENCE [LARGE SCALE GENOMIC DNA]</scope>
    <source>
        <strain evidence="18 19">GSS15</strain>
    </source>
</reference>
<dbReference type="InterPro" id="IPR045854">
    <property type="entry name" value="NO2/SO3_Rdtase_4Fe4S_sf"/>
</dbReference>
<evidence type="ECO:0000256" key="5">
    <source>
        <dbReference type="ARBA" id="ARBA00022617"/>
    </source>
</evidence>
<dbReference type="InterPro" id="IPR011786">
    <property type="entry name" value="CysI"/>
</dbReference>
<dbReference type="InterPro" id="IPR036136">
    <property type="entry name" value="Nit/Sulf_reduc_fer-like_dom_sf"/>
</dbReference>
<comment type="catalytic activity">
    <reaction evidence="12 15">
        <text>hydrogen sulfide + 3 NADP(+) + 3 H2O = sulfite + 3 NADPH + 4 H(+)</text>
        <dbReference type="Rhea" id="RHEA:13801"/>
        <dbReference type="ChEBI" id="CHEBI:15377"/>
        <dbReference type="ChEBI" id="CHEBI:15378"/>
        <dbReference type="ChEBI" id="CHEBI:17359"/>
        <dbReference type="ChEBI" id="CHEBI:29919"/>
        <dbReference type="ChEBI" id="CHEBI:57783"/>
        <dbReference type="ChEBI" id="CHEBI:58349"/>
        <dbReference type="EC" id="1.8.1.2"/>
    </reaction>
</comment>
<dbReference type="OrthoDB" id="3189055at2"/>
<dbReference type="NCBIfam" id="TIGR02041">
    <property type="entry name" value="CysI"/>
    <property type="match status" value="1"/>
</dbReference>
<dbReference type="PANTHER" id="PTHR11493:SF47">
    <property type="entry name" value="SULFITE REDUCTASE [NADPH] SUBUNIT BETA"/>
    <property type="match status" value="1"/>
</dbReference>
<feature type="binding site" description="axial binding residue" evidence="15">
    <location>
        <position position="479"/>
    </location>
    <ligand>
        <name>siroheme</name>
        <dbReference type="ChEBI" id="CHEBI:60052"/>
    </ligand>
    <ligandPart>
        <name>Fe</name>
        <dbReference type="ChEBI" id="CHEBI:18248"/>
    </ligandPart>
</feature>
<dbReference type="GO" id="GO:0051539">
    <property type="term" value="F:4 iron, 4 sulfur cluster binding"/>
    <property type="evidence" value="ECO:0007669"/>
    <property type="project" value="UniProtKB-KW"/>
</dbReference>
<evidence type="ECO:0000256" key="4">
    <source>
        <dbReference type="ARBA" id="ARBA00022605"/>
    </source>
</evidence>
<comment type="subunit">
    <text evidence="14 15">Alpha(8)-beta(8). The alpha component is a flavoprotein, the beta component is a hemoprotein.</text>
</comment>
<keyword evidence="19" id="KW-1185">Reference proteome</keyword>
<keyword evidence="3 15" id="KW-0004">4Fe-4S</keyword>
<evidence type="ECO:0000256" key="8">
    <source>
        <dbReference type="ARBA" id="ARBA00023002"/>
    </source>
</evidence>
<dbReference type="GO" id="GO:0046872">
    <property type="term" value="F:metal ion binding"/>
    <property type="evidence" value="ECO:0007669"/>
    <property type="project" value="UniProtKB-KW"/>
</dbReference>
<dbReference type="PROSITE" id="PS00365">
    <property type="entry name" value="NIR_SIR"/>
    <property type="match status" value="1"/>
</dbReference>
<accession>A0A4Q1JZK2</accession>
<feature type="binding site" evidence="15">
    <location>
        <position position="475"/>
    </location>
    <ligand>
        <name>[4Fe-4S] cluster</name>
        <dbReference type="ChEBI" id="CHEBI:49883"/>
    </ligand>
</feature>
<evidence type="ECO:0000256" key="10">
    <source>
        <dbReference type="ARBA" id="ARBA00023014"/>
    </source>
</evidence>
<dbReference type="FunFam" id="3.30.413.10:FF:000003">
    <property type="entry name" value="Sulfite reductase [NADPH] hemoprotein beta-component"/>
    <property type="match status" value="1"/>
</dbReference>
<feature type="binding site" evidence="15">
    <location>
        <position position="430"/>
    </location>
    <ligand>
        <name>[4Fe-4S] cluster</name>
        <dbReference type="ChEBI" id="CHEBI:49883"/>
    </ligand>
</feature>
<dbReference type="RefSeq" id="WP_129469645.1">
    <property type="nucleotide sequence ID" value="NZ_SAWZ01000001.1"/>
</dbReference>
<proteinExistence type="inferred from homology"/>
<organism evidence="18 19">
    <name type="scientific">Pseudoxanthomonas composti</name>
    <dbReference type="NCBI Taxonomy" id="2137479"/>
    <lineage>
        <taxon>Bacteria</taxon>
        <taxon>Pseudomonadati</taxon>
        <taxon>Pseudomonadota</taxon>
        <taxon>Gammaproteobacteria</taxon>
        <taxon>Lysobacterales</taxon>
        <taxon>Lysobacteraceae</taxon>
        <taxon>Pseudoxanthomonas</taxon>
    </lineage>
</organism>
<dbReference type="InterPro" id="IPR006067">
    <property type="entry name" value="NO2/SO3_Rdtase_4Fe4S_dom"/>
</dbReference>
<dbReference type="Gene3D" id="3.30.413.10">
    <property type="entry name" value="Sulfite Reductase Hemoprotein, domain 1"/>
    <property type="match status" value="2"/>
</dbReference>
<dbReference type="NCBIfam" id="NF010029">
    <property type="entry name" value="PRK13504.1"/>
    <property type="match status" value="1"/>
</dbReference>
<dbReference type="GO" id="GO:0050311">
    <property type="term" value="F:sulfite reductase (ferredoxin) activity"/>
    <property type="evidence" value="ECO:0007669"/>
    <property type="project" value="TreeGrafter"/>
</dbReference>
<evidence type="ECO:0000256" key="9">
    <source>
        <dbReference type="ARBA" id="ARBA00023004"/>
    </source>
</evidence>
<evidence type="ECO:0000256" key="13">
    <source>
        <dbReference type="ARBA" id="ARBA00057160"/>
    </source>
</evidence>
<keyword evidence="6 15" id="KW-0479">Metal-binding</keyword>
<comment type="cofactor">
    <cofactor evidence="15">
        <name>siroheme</name>
        <dbReference type="ChEBI" id="CHEBI:60052"/>
    </cofactor>
    <text evidence="15">Binds 1 siroheme per subunit.</text>
</comment>
<dbReference type="GO" id="GO:0070814">
    <property type="term" value="P:hydrogen sulfide biosynthetic process"/>
    <property type="evidence" value="ECO:0007669"/>
    <property type="project" value="UniProtKB-UniRule"/>
</dbReference>
<evidence type="ECO:0000313" key="19">
    <source>
        <dbReference type="Proteomes" id="UP000289784"/>
    </source>
</evidence>
<dbReference type="InterPro" id="IPR045169">
    <property type="entry name" value="NO2/SO3_Rdtase_4Fe4S_prot"/>
</dbReference>
<dbReference type="SUPFAM" id="SSF56014">
    <property type="entry name" value="Nitrite and sulphite reductase 4Fe-4S domain-like"/>
    <property type="match status" value="2"/>
</dbReference>
<evidence type="ECO:0000256" key="12">
    <source>
        <dbReference type="ARBA" id="ARBA00052219"/>
    </source>
</evidence>
<dbReference type="Pfam" id="PF03460">
    <property type="entry name" value="NIR_SIR_ferr"/>
    <property type="match status" value="2"/>
</dbReference>
<evidence type="ECO:0000256" key="11">
    <source>
        <dbReference type="ARBA" id="ARBA00023192"/>
    </source>
</evidence>
<feature type="binding site" evidence="15">
    <location>
        <position position="479"/>
    </location>
    <ligand>
        <name>[4Fe-4S] cluster</name>
        <dbReference type="ChEBI" id="CHEBI:49883"/>
    </ligand>
</feature>
<feature type="domain" description="Nitrite/Sulfite reductase ferredoxin-like" evidence="17">
    <location>
        <begin position="342"/>
        <end position="408"/>
    </location>
</feature>
<dbReference type="EC" id="1.8.1.2" evidence="15"/>
<dbReference type="GO" id="GO:0050661">
    <property type="term" value="F:NADP binding"/>
    <property type="evidence" value="ECO:0007669"/>
    <property type="project" value="InterPro"/>
</dbReference>
<dbReference type="AlphaFoldDB" id="A0A4Q1JZK2"/>
<dbReference type="UniPathway" id="UPA00140">
    <property type="reaction ID" value="UER00207"/>
</dbReference>